<proteinExistence type="inferred from homology"/>
<dbReference type="Proteomes" id="UP000887568">
    <property type="component" value="Unplaced"/>
</dbReference>
<dbReference type="Gene3D" id="2.30.31.10">
    <property type="entry name" value="Transcriptional Coactivator Pc4, Chain A"/>
    <property type="match status" value="1"/>
</dbReference>
<accession>A0A914AJ27</accession>
<dbReference type="Pfam" id="PF02229">
    <property type="entry name" value="PC4"/>
    <property type="match status" value="1"/>
</dbReference>
<evidence type="ECO:0000259" key="8">
    <source>
        <dbReference type="Pfam" id="PF02229"/>
    </source>
</evidence>
<dbReference type="EnsemblMetazoa" id="XM_038207476.1">
    <property type="protein sequence ID" value="XP_038063404.1"/>
    <property type="gene ID" value="LOC119734118"/>
</dbReference>
<dbReference type="GO" id="GO:0060261">
    <property type="term" value="P:positive regulation of transcription initiation by RNA polymerase II"/>
    <property type="evidence" value="ECO:0007669"/>
    <property type="project" value="InterPro"/>
</dbReference>
<feature type="region of interest" description="Disordered" evidence="7">
    <location>
        <begin position="154"/>
        <end position="202"/>
    </location>
</feature>
<dbReference type="AlphaFoldDB" id="A0A914AJ27"/>
<feature type="domain" description="Transcriptional coactivator p15 (PC4) C-terminal" evidence="8">
    <location>
        <begin position="90"/>
        <end position="141"/>
    </location>
</feature>
<evidence type="ECO:0000313" key="9">
    <source>
        <dbReference type="EnsemblMetazoa" id="XP_038063404.1"/>
    </source>
</evidence>
<keyword evidence="3" id="KW-0805">Transcription regulation</keyword>
<dbReference type="GO" id="GO:0005634">
    <property type="term" value="C:nucleus"/>
    <property type="evidence" value="ECO:0007669"/>
    <property type="project" value="UniProtKB-SubCell"/>
</dbReference>
<comment type="similarity">
    <text evidence="2">Belongs to the transcriptional coactivator PC4 family.</text>
</comment>
<protein>
    <recommendedName>
        <fullName evidence="8">Transcriptional coactivator p15 (PC4) C-terminal domain-containing protein</fullName>
    </recommendedName>
</protein>
<dbReference type="SUPFAM" id="SSF54447">
    <property type="entry name" value="ssDNA-binding transcriptional regulator domain"/>
    <property type="match status" value="1"/>
</dbReference>
<dbReference type="GO" id="GO:0003713">
    <property type="term" value="F:transcription coactivator activity"/>
    <property type="evidence" value="ECO:0007669"/>
    <property type="project" value="InterPro"/>
</dbReference>
<feature type="region of interest" description="Disordered" evidence="7">
    <location>
        <begin position="1"/>
        <end position="83"/>
    </location>
</feature>
<keyword evidence="6" id="KW-0539">Nucleus</keyword>
<feature type="compositionally biased region" description="Acidic residues" evidence="7">
    <location>
        <begin position="167"/>
        <end position="178"/>
    </location>
</feature>
<comment type="subcellular location">
    <subcellularLocation>
        <location evidence="1">Nucleus</location>
    </subcellularLocation>
</comment>
<keyword evidence="5" id="KW-0804">Transcription</keyword>
<name>A0A914AJ27_PATMI</name>
<evidence type="ECO:0000256" key="1">
    <source>
        <dbReference type="ARBA" id="ARBA00004123"/>
    </source>
</evidence>
<dbReference type="InterPro" id="IPR045125">
    <property type="entry name" value="Sub1/Tcp4-like"/>
</dbReference>
<evidence type="ECO:0000256" key="7">
    <source>
        <dbReference type="SAM" id="MobiDB-lite"/>
    </source>
</evidence>
<reference evidence="9" key="1">
    <citation type="submission" date="2022-11" db="UniProtKB">
        <authorList>
            <consortium name="EnsemblMetazoa"/>
        </authorList>
    </citation>
    <scope>IDENTIFICATION</scope>
</reference>
<sequence length="339" mass="38617">MAAPKNFYTPPTSSSSSSLQYDAAGSRNEVREYYPSHAQAQPKGLAGTDPKRLERLEQRMMTRAEDGSAPYPNAAPNKSRRAEMNPSARFELTGVRHTVVEPFQGQIYIKIREFVQKKDRDFWSSPRGINLRVNEWKKLVELMPAITEAVEELENQGSKKMKRDGDAQSDEATPDPEDGFPWGYTGDAVPYTKPSGTPEEQKEREACKDLAFNIIQSIFVPCILKKVDEMCSEQCYGCNLPIAEDFTQKNHECLMLDVSDKVERYFDKAVDDILETGLGKCRSEWNTTAKENKRIVSQYSTIHARNRLFTKYVDMHVKKRVEEPENGRAVLYNICHIDG</sequence>
<dbReference type="GeneID" id="119734118"/>
<keyword evidence="4" id="KW-0238">DNA-binding</keyword>
<dbReference type="OrthoDB" id="6155824at2759"/>
<evidence type="ECO:0000313" key="10">
    <source>
        <dbReference type="Proteomes" id="UP000887568"/>
    </source>
</evidence>
<feature type="compositionally biased region" description="Basic and acidic residues" evidence="7">
    <location>
        <begin position="49"/>
        <end position="66"/>
    </location>
</feature>
<evidence type="ECO:0000256" key="4">
    <source>
        <dbReference type="ARBA" id="ARBA00023125"/>
    </source>
</evidence>
<dbReference type="GO" id="GO:0003677">
    <property type="term" value="F:DNA binding"/>
    <property type="evidence" value="ECO:0007669"/>
    <property type="project" value="UniProtKB-KW"/>
</dbReference>
<organism evidence="9 10">
    <name type="scientific">Patiria miniata</name>
    <name type="common">Bat star</name>
    <name type="synonym">Asterina miniata</name>
    <dbReference type="NCBI Taxonomy" id="46514"/>
    <lineage>
        <taxon>Eukaryota</taxon>
        <taxon>Metazoa</taxon>
        <taxon>Echinodermata</taxon>
        <taxon>Eleutherozoa</taxon>
        <taxon>Asterozoa</taxon>
        <taxon>Asteroidea</taxon>
        <taxon>Valvatacea</taxon>
        <taxon>Valvatida</taxon>
        <taxon>Asterinidae</taxon>
        <taxon>Patiria</taxon>
    </lineage>
</organism>
<evidence type="ECO:0000256" key="3">
    <source>
        <dbReference type="ARBA" id="ARBA00023015"/>
    </source>
</evidence>
<dbReference type="InterPro" id="IPR009044">
    <property type="entry name" value="ssDNA-bd_transcriptional_reg"/>
</dbReference>
<dbReference type="PANTHER" id="PTHR13215">
    <property type="entry name" value="RNA POLYMERASE II TRANSCRIPTIONAL COACTIVATOR"/>
    <property type="match status" value="1"/>
</dbReference>
<evidence type="ECO:0000256" key="5">
    <source>
        <dbReference type="ARBA" id="ARBA00023163"/>
    </source>
</evidence>
<evidence type="ECO:0000256" key="2">
    <source>
        <dbReference type="ARBA" id="ARBA00009001"/>
    </source>
</evidence>
<dbReference type="InterPro" id="IPR003173">
    <property type="entry name" value="PC4_C"/>
</dbReference>
<dbReference type="RefSeq" id="XP_038063404.1">
    <property type="nucleotide sequence ID" value="XM_038207476.1"/>
</dbReference>
<keyword evidence="10" id="KW-1185">Reference proteome</keyword>
<evidence type="ECO:0000256" key="6">
    <source>
        <dbReference type="ARBA" id="ARBA00023242"/>
    </source>
</evidence>